<dbReference type="PANTHER" id="PTHR28047:SF5">
    <property type="entry name" value="PROTEIN DCG1"/>
    <property type="match status" value="1"/>
</dbReference>
<dbReference type="AlphaFoldDB" id="A0AAJ0ETE1"/>
<sequence length="265" mass="28349">MAPSTDQPVRLLCIIPISTTGMTDDLTRIYPSTPTLQVTFIDGRDLDDCPPCIENHAQAISSTNAVLPRAVEYTSTHRPHAVLVCCFSDHPLVYALREQLRDKIPVTGIFQAALQEATAEGGKFGIVTTGTSWEKPLTDSVGDLGFDGYSTGIAATGLSPLELESLDRGVVVDRIATFSKPLIDAGAKSIILGCAGMAALEEDILLALPPSIRTIDGVRSGMMLLSRQVEEEASTKSGLSLPDIATKPKIAVRCTELTRDEQQLV</sequence>
<dbReference type="Pfam" id="PF01177">
    <property type="entry name" value="Asp_Glu_race"/>
    <property type="match status" value="1"/>
</dbReference>
<comment type="similarity">
    <text evidence="1">Belongs to the HyuE racemase family.</text>
</comment>
<dbReference type="InterPro" id="IPR052186">
    <property type="entry name" value="Hydantoin_racemase-like"/>
</dbReference>
<reference evidence="2" key="1">
    <citation type="submission" date="2021-06" db="EMBL/GenBank/DDBJ databases">
        <title>Comparative genomics, transcriptomics and evolutionary studies reveal genomic signatures of adaptation to plant cell wall in hemibiotrophic fungi.</title>
        <authorList>
            <consortium name="DOE Joint Genome Institute"/>
            <person name="Baroncelli R."/>
            <person name="Diaz J.F."/>
            <person name="Benocci T."/>
            <person name="Peng M."/>
            <person name="Battaglia E."/>
            <person name="Haridas S."/>
            <person name="Andreopoulos W."/>
            <person name="Labutti K."/>
            <person name="Pangilinan J."/>
            <person name="Floch G.L."/>
            <person name="Makela M.R."/>
            <person name="Henrissat B."/>
            <person name="Grigoriev I.V."/>
            <person name="Crouch J.A."/>
            <person name="De Vries R.P."/>
            <person name="Sukno S.A."/>
            <person name="Thon M.R."/>
        </authorList>
    </citation>
    <scope>NUCLEOTIDE SEQUENCE</scope>
    <source>
        <strain evidence="2">CBS 193.32</strain>
    </source>
</reference>
<evidence type="ECO:0000313" key="3">
    <source>
        <dbReference type="Proteomes" id="UP001224890"/>
    </source>
</evidence>
<organism evidence="2 3">
    <name type="scientific">Colletotrichum godetiae</name>
    <dbReference type="NCBI Taxonomy" id="1209918"/>
    <lineage>
        <taxon>Eukaryota</taxon>
        <taxon>Fungi</taxon>
        <taxon>Dikarya</taxon>
        <taxon>Ascomycota</taxon>
        <taxon>Pezizomycotina</taxon>
        <taxon>Sordariomycetes</taxon>
        <taxon>Hypocreomycetidae</taxon>
        <taxon>Glomerellales</taxon>
        <taxon>Glomerellaceae</taxon>
        <taxon>Colletotrichum</taxon>
        <taxon>Colletotrichum acutatum species complex</taxon>
    </lineage>
</organism>
<evidence type="ECO:0000313" key="2">
    <source>
        <dbReference type="EMBL" id="KAK1673238.1"/>
    </source>
</evidence>
<dbReference type="Proteomes" id="UP001224890">
    <property type="component" value="Unassembled WGS sequence"/>
</dbReference>
<protein>
    <submittedName>
        <fullName evidence="2">Asp/Glu/Hydantoin racemase</fullName>
    </submittedName>
</protein>
<dbReference type="RefSeq" id="XP_060427241.1">
    <property type="nucleotide sequence ID" value="XM_060569614.1"/>
</dbReference>
<dbReference type="PANTHER" id="PTHR28047">
    <property type="entry name" value="PROTEIN DCG1"/>
    <property type="match status" value="1"/>
</dbReference>
<dbReference type="InterPro" id="IPR015942">
    <property type="entry name" value="Asp/Glu/hydantoin_racemase"/>
</dbReference>
<comment type="caution">
    <text evidence="2">The sequence shown here is derived from an EMBL/GenBank/DDBJ whole genome shotgun (WGS) entry which is preliminary data.</text>
</comment>
<name>A0AAJ0ETE1_9PEZI</name>
<evidence type="ECO:0000256" key="1">
    <source>
        <dbReference type="ARBA" id="ARBA00038414"/>
    </source>
</evidence>
<dbReference type="GeneID" id="85454140"/>
<accession>A0AAJ0ETE1</accession>
<dbReference type="Gene3D" id="3.40.50.12500">
    <property type="match status" value="1"/>
</dbReference>
<dbReference type="EMBL" id="JAHMHR010000032">
    <property type="protein sequence ID" value="KAK1673238.1"/>
    <property type="molecule type" value="Genomic_DNA"/>
</dbReference>
<dbReference type="GO" id="GO:0047661">
    <property type="term" value="F:amino-acid racemase activity"/>
    <property type="evidence" value="ECO:0007669"/>
    <property type="project" value="InterPro"/>
</dbReference>
<dbReference type="InterPro" id="IPR053714">
    <property type="entry name" value="Iso_Racemase_Enz_sf"/>
</dbReference>
<gene>
    <name evidence="2" type="ORF">BDP55DRAFT_556679</name>
</gene>
<proteinExistence type="inferred from homology"/>
<keyword evidence="3" id="KW-1185">Reference proteome</keyword>